<dbReference type="OrthoDB" id="778480at2"/>
<dbReference type="InterPro" id="IPR008969">
    <property type="entry name" value="CarboxyPept-like_regulatory"/>
</dbReference>
<keyword evidence="4" id="KW-0406">Ion transport</keyword>
<evidence type="ECO:0000259" key="13">
    <source>
        <dbReference type="SMART" id="SM00965"/>
    </source>
</evidence>
<sequence>MIKHYRTLLLVFALFCNTVVIQAQNVSLKLNNVTVKEAIEAVKKQTGKSFFFNVNDVDLNHRVNIDLKDAPLGKALSQILQGQDIDYEVKDNHIVLSKRNSTKNNQTFTVVGQVTDEKGMPLIGVNITAKGHGNTVTDIDGNYSIKAAPGIALVFSYIGYLQESVKVNKQKTVNVQMTEDTKALNEVVVIGYGTQKKANLTGAVDAISSKEIEDRPVSNLGRALQGAVPNLNITYGSGKPNEGTNINIRGFGSINQDAKPLVLIDGVEGNLDNINPRDVESISVLKDASSAAIYGARASFGVILVTTKKGKDGTAKVSYNGRFSFSSSTVKTNFLTTGYDAARLVDEYLMSYNGTRYTKYTEEDFAELEARRYDKTENPERPWTVIKNVGGVDQYMHYANFDWYDYLISNSRPTWDNNLSITGGTQKLNYFVSANYHTEDGIYKQNTDRFETANIRARISGDIKDWFNLTVTSHLYHSRYEAPGLENGNNIANYTFHAMPFLMPYNPDGTHVFSTPIIAQQPTDGVHIMTADGNTFTDDKFKRLTTSVNATFKLYKGLTLHANYSFRYDTQDKVVRTAPAEYSTEPGVIIPVTGDLFKNKLRQRNNSEYYHMVDAYLSYDNTFNHHHIRGLVGFNYEQDYQKNLYSTMMDIQSNNLNDFNLGNHTEGVSLEGGQYEWALESFFGRVGYDWKGRYLAEVNLRWDASSRFRRDKRAAVFPSVSAGWRVSEEPFFAPIRNTFSNFKIRGSFGSLGNQAISSPYPYIQTLDLLQQNYLVNGEFLTYASVSAPTAGNFTWETVVHGNLGLDLGFFNNRLTFAGDLYIRDTKDMLVPGKTLPGVYGAASPKENAADLRTKGYELTLSWNDKFNLAGKPFTYGVSFALGDNISKITKYDNPTKDFNVSQYYEGMTIGEIWGYKIDGLFKTDEEAAAYQAEIDHSLIAKNILQTATGKYKGLKAGDPKFVDLDGNGRIDDGEKTANNRGDMRVIGNSRPRYNYSGSINLGWNGFDISAFFQGVGRQHRYPDGNAMLFWGGYARPYSSFVPEHFLDDVWSEDNPDAYFPKLRGYAAQGDRHLAKVNNRYLQNTAYCRLKNLTVGYTLPVDLTRKARIDRVRVYFSGDNLVTWTALKSKYIDPEQFSTDGSARVYPFAKTFSFGLDITF</sequence>
<dbReference type="EMBL" id="ADLE01000018">
    <property type="protein sequence ID" value="EJZ62177.1"/>
    <property type="molecule type" value="Genomic_DNA"/>
</dbReference>
<dbReference type="Gene3D" id="2.60.40.1120">
    <property type="entry name" value="Carboxypeptidase-like, regulatory domain"/>
    <property type="match status" value="1"/>
</dbReference>
<keyword evidence="6" id="KW-0408">Iron</keyword>
<dbReference type="SMART" id="SM00965">
    <property type="entry name" value="STN"/>
    <property type="match status" value="1"/>
</dbReference>
<evidence type="ECO:0000256" key="2">
    <source>
        <dbReference type="ARBA" id="ARBA00022448"/>
    </source>
</evidence>
<accession>K0WS98</accession>
<dbReference type="InterPro" id="IPR023996">
    <property type="entry name" value="TonB-dep_OMP_SusC/RagA"/>
</dbReference>
<keyword evidence="12" id="KW-0732">Signal</keyword>
<dbReference type="RefSeq" id="WP_008863231.1">
    <property type="nucleotide sequence ID" value="NZ_CAXSYG010000001.1"/>
</dbReference>
<feature type="signal peptide" evidence="12">
    <location>
        <begin position="1"/>
        <end position="23"/>
    </location>
</feature>
<dbReference type="NCBIfam" id="TIGR04056">
    <property type="entry name" value="OMP_RagA_SusC"/>
    <property type="match status" value="1"/>
</dbReference>
<comment type="caution">
    <text evidence="14">The sequence shown here is derived from an EMBL/GenBank/DDBJ whole genome shotgun (WGS) entry which is preliminary data.</text>
</comment>
<dbReference type="Pfam" id="PF07660">
    <property type="entry name" value="STN"/>
    <property type="match status" value="1"/>
</dbReference>
<evidence type="ECO:0000256" key="11">
    <source>
        <dbReference type="RuleBase" id="RU003357"/>
    </source>
</evidence>
<keyword evidence="9 10" id="KW-0998">Cell outer membrane</keyword>
<reference evidence="14 15" key="1">
    <citation type="submission" date="2012-08" db="EMBL/GenBank/DDBJ databases">
        <title>The Genome Sequence of Barnesiella intestinihominis YIT 11860.</title>
        <authorList>
            <consortium name="The Broad Institute Genome Sequencing Platform"/>
            <person name="Earl A."/>
            <person name="Ward D."/>
            <person name="Feldgarden M."/>
            <person name="Gevers D."/>
            <person name="Morotomi M."/>
            <person name="Walker B."/>
            <person name="Young S.K."/>
            <person name="Zeng Q."/>
            <person name="Gargeya S."/>
            <person name="Fitzgerald M."/>
            <person name="Haas B."/>
            <person name="Abouelleil A."/>
            <person name="Alvarado L."/>
            <person name="Arachchi H.M."/>
            <person name="Berlin A.M."/>
            <person name="Chapman S.B."/>
            <person name="Goldberg J."/>
            <person name="Griggs A."/>
            <person name="Gujja S."/>
            <person name="Hansen M."/>
            <person name="Howarth C."/>
            <person name="Imamovic A."/>
            <person name="Larimer J."/>
            <person name="McCowen C."/>
            <person name="Montmayeur A."/>
            <person name="Murphy C."/>
            <person name="Neiman D."/>
            <person name="Pearson M."/>
            <person name="Priest M."/>
            <person name="Roberts A."/>
            <person name="Saif S."/>
            <person name="Shea T."/>
            <person name="Sisk P."/>
            <person name="Sykes S."/>
            <person name="Wortman J."/>
            <person name="Nusbaum C."/>
            <person name="Birren B."/>
        </authorList>
    </citation>
    <scope>NUCLEOTIDE SEQUENCE [LARGE SCALE GENOMIC DNA]</scope>
    <source>
        <strain evidence="14 15">YIT 11860</strain>
    </source>
</reference>
<dbReference type="Proteomes" id="UP000006044">
    <property type="component" value="Unassembled WGS sequence"/>
</dbReference>
<dbReference type="Pfam" id="PF00593">
    <property type="entry name" value="TonB_dep_Rec_b-barrel"/>
    <property type="match status" value="1"/>
</dbReference>
<keyword evidence="3 10" id="KW-1134">Transmembrane beta strand</keyword>
<dbReference type="SUPFAM" id="SSF56935">
    <property type="entry name" value="Porins"/>
    <property type="match status" value="1"/>
</dbReference>
<comment type="subcellular location">
    <subcellularLocation>
        <location evidence="1 10">Cell outer membrane</location>
        <topology evidence="1 10">Multi-pass membrane protein</topology>
    </subcellularLocation>
</comment>
<evidence type="ECO:0000256" key="4">
    <source>
        <dbReference type="ARBA" id="ARBA00022496"/>
    </source>
</evidence>
<evidence type="ECO:0000313" key="14">
    <source>
        <dbReference type="EMBL" id="EJZ62177.1"/>
    </source>
</evidence>
<proteinExistence type="inferred from homology"/>
<dbReference type="InterPro" id="IPR012910">
    <property type="entry name" value="Plug_dom"/>
</dbReference>
<dbReference type="InterPro" id="IPR037066">
    <property type="entry name" value="Plug_dom_sf"/>
</dbReference>
<dbReference type="InterPro" id="IPR036942">
    <property type="entry name" value="Beta-barrel_TonB_sf"/>
</dbReference>
<dbReference type="PATRIC" id="fig|742726.3.peg.2974"/>
<organism evidence="14 15">
    <name type="scientific">Barnesiella intestinihominis YIT 11860</name>
    <dbReference type="NCBI Taxonomy" id="742726"/>
    <lineage>
        <taxon>Bacteria</taxon>
        <taxon>Pseudomonadati</taxon>
        <taxon>Bacteroidota</taxon>
        <taxon>Bacteroidia</taxon>
        <taxon>Bacteroidales</taxon>
        <taxon>Barnesiellaceae</taxon>
        <taxon>Barnesiella</taxon>
    </lineage>
</organism>
<keyword evidence="5 10" id="KW-0812">Transmembrane</keyword>
<dbReference type="GO" id="GO:0006826">
    <property type="term" value="P:iron ion transport"/>
    <property type="evidence" value="ECO:0007669"/>
    <property type="project" value="UniProtKB-KW"/>
</dbReference>
<keyword evidence="7 11" id="KW-0798">TonB box</keyword>
<dbReference type="Pfam" id="PF13715">
    <property type="entry name" value="CarbopepD_reg_2"/>
    <property type="match status" value="1"/>
</dbReference>
<keyword evidence="8 10" id="KW-0472">Membrane</keyword>
<dbReference type="GO" id="GO:0009279">
    <property type="term" value="C:cell outer membrane"/>
    <property type="evidence" value="ECO:0007669"/>
    <property type="project" value="UniProtKB-SubCell"/>
</dbReference>
<evidence type="ECO:0000256" key="5">
    <source>
        <dbReference type="ARBA" id="ARBA00022692"/>
    </source>
</evidence>
<dbReference type="STRING" id="742726.HMPREF9448_02860"/>
<dbReference type="eggNOG" id="COG1629">
    <property type="taxonomic scope" value="Bacteria"/>
</dbReference>
<dbReference type="InterPro" id="IPR023997">
    <property type="entry name" value="TonB-dep_OMP_SusC/RagA_CS"/>
</dbReference>
<dbReference type="NCBIfam" id="TIGR04057">
    <property type="entry name" value="SusC_RagA_signa"/>
    <property type="match status" value="1"/>
</dbReference>
<evidence type="ECO:0000256" key="6">
    <source>
        <dbReference type="ARBA" id="ARBA00023004"/>
    </source>
</evidence>
<dbReference type="PROSITE" id="PS52016">
    <property type="entry name" value="TONB_DEPENDENT_REC_3"/>
    <property type="match status" value="1"/>
</dbReference>
<evidence type="ECO:0000256" key="8">
    <source>
        <dbReference type="ARBA" id="ARBA00023136"/>
    </source>
</evidence>
<feature type="chain" id="PRO_5003840260" evidence="12">
    <location>
        <begin position="24"/>
        <end position="1159"/>
    </location>
</feature>
<protein>
    <submittedName>
        <fullName evidence="14">SusC/RagA family TonB-linked outer membrane protein</fullName>
    </submittedName>
</protein>
<keyword evidence="4" id="KW-0410">Iron transport</keyword>
<dbReference type="InterPro" id="IPR039426">
    <property type="entry name" value="TonB-dep_rcpt-like"/>
</dbReference>
<evidence type="ECO:0000313" key="15">
    <source>
        <dbReference type="Proteomes" id="UP000006044"/>
    </source>
</evidence>
<keyword evidence="2 10" id="KW-0813">Transport</keyword>
<evidence type="ECO:0000256" key="7">
    <source>
        <dbReference type="ARBA" id="ARBA00023077"/>
    </source>
</evidence>
<dbReference type="InterPro" id="IPR011662">
    <property type="entry name" value="Secretin/TonB_short_N"/>
</dbReference>
<dbReference type="Gene3D" id="2.40.170.20">
    <property type="entry name" value="TonB-dependent receptor, beta-barrel domain"/>
    <property type="match status" value="1"/>
</dbReference>
<dbReference type="SUPFAM" id="SSF49464">
    <property type="entry name" value="Carboxypeptidase regulatory domain-like"/>
    <property type="match status" value="1"/>
</dbReference>
<evidence type="ECO:0000256" key="1">
    <source>
        <dbReference type="ARBA" id="ARBA00004571"/>
    </source>
</evidence>
<dbReference type="AlphaFoldDB" id="K0WS98"/>
<feature type="domain" description="Secretin/TonB short N-terminal" evidence="13">
    <location>
        <begin position="48"/>
        <end position="99"/>
    </location>
</feature>
<gene>
    <name evidence="14" type="ORF">HMPREF9448_02860</name>
</gene>
<evidence type="ECO:0000256" key="12">
    <source>
        <dbReference type="SAM" id="SignalP"/>
    </source>
</evidence>
<comment type="similarity">
    <text evidence="10 11">Belongs to the TonB-dependent receptor family.</text>
</comment>
<evidence type="ECO:0000256" key="10">
    <source>
        <dbReference type="PROSITE-ProRule" id="PRU01360"/>
    </source>
</evidence>
<dbReference type="InterPro" id="IPR000531">
    <property type="entry name" value="Beta-barrel_TonB"/>
</dbReference>
<name>K0WS98_9BACT</name>
<keyword evidence="15" id="KW-1185">Reference proteome</keyword>
<dbReference type="Gene3D" id="2.170.130.10">
    <property type="entry name" value="TonB-dependent receptor, plug domain"/>
    <property type="match status" value="1"/>
</dbReference>
<dbReference type="GeneID" id="77850024"/>
<evidence type="ECO:0000256" key="9">
    <source>
        <dbReference type="ARBA" id="ARBA00023237"/>
    </source>
</evidence>
<dbReference type="FunFam" id="2.170.130.10:FF:000003">
    <property type="entry name" value="SusC/RagA family TonB-linked outer membrane protein"/>
    <property type="match status" value="1"/>
</dbReference>
<evidence type="ECO:0000256" key="3">
    <source>
        <dbReference type="ARBA" id="ARBA00022452"/>
    </source>
</evidence>
<dbReference type="HOGENOM" id="CLU_004317_0_2_10"/>
<dbReference type="Pfam" id="PF07715">
    <property type="entry name" value="Plug"/>
    <property type="match status" value="1"/>
</dbReference>